<evidence type="ECO:0000256" key="1">
    <source>
        <dbReference type="SAM" id="SignalP"/>
    </source>
</evidence>
<feature type="signal peptide" evidence="1">
    <location>
        <begin position="1"/>
        <end position="19"/>
    </location>
</feature>
<organism evidence="3 4">
    <name type="scientific">Hymenobacter swuensis DY53</name>
    <dbReference type="NCBI Taxonomy" id="1227739"/>
    <lineage>
        <taxon>Bacteria</taxon>
        <taxon>Pseudomonadati</taxon>
        <taxon>Bacteroidota</taxon>
        <taxon>Cytophagia</taxon>
        <taxon>Cytophagales</taxon>
        <taxon>Hymenobacteraceae</taxon>
        <taxon>Hymenobacter</taxon>
    </lineage>
</organism>
<dbReference type="STRING" id="1227739.Hsw_4220"/>
<reference evidence="3 4" key="1">
    <citation type="submission" date="2014-01" db="EMBL/GenBank/DDBJ databases">
        <title>Complete genome sequence of ionizing-radiation resistance bacterium Hymenobacter swuensis DY53.</title>
        <authorList>
            <person name="Jung J.-H."/>
            <person name="Jeong S.-W."/>
            <person name="Joe M.-H."/>
            <person name="Cho y.-j."/>
            <person name="Kim M.-K."/>
            <person name="Lim S.-Y."/>
        </authorList>
    </citation>
    <scope>NUCLEOTIDE SEQUENCE [LARGE SCALE GENOMIC DNA]</scope>
    <source>
        <strain evidence="3 4">DY53</strain>
    </source>
</reference>
<evidence type="ECO:0000259" key="2">
    <source>
        <dbReference type="SMART" id="SM00642"/>
    </source>
</evidence>
<evidence type="ECO:0000313" key="3">
    <source>
        <dbReference type="EMBL" id="AHJ99815.1"/>
    </source>
</evidence>
<dbReference type="InterPro" id="IPR017853">
    <property type="entry name" value="GH"/>
</dbReference>
<dbReference type="KEGG" id="hsw:Hsw_4220"/>
<keyword evidence="3" id="KW-0378">Hydrolase</keyword>
<evidence type="ECO:0000313" key="4">
    <source>
        <dbReference type="Proteomes" id="UP000019423"/>
    </source>
</evidence>
<sequence>MKYLLLPAAALSLGLAAFGLSSFTLQPSVSVAETFAPSDPNTTDEQPQDHKLVIYQMMTRLFGNKTAVNKPYGTLQENGVGKFNDITGPALQAIKKLGASHVWYTGVIEHATMTDYTKQGIALDDADVVKGRAGSPYAIKDYYDVNPDLAVDVKNRMREFEDLVKRTHDNGLKVIIDFVPNHVARTYKSDAHPAGVADLGEKDDKNVAFAPNNNFYYLPGKPFVVPAGYNPLGTLKGPREDGKFQENPAKATGNDVFSEAPKVDDWFETIKLNYGVDYQNGRKKHFEQTPDTWLKMRDILIFWAKKDVDGFRCDMAEMVPVEFWAWVIPELKKVNPKLVFIGEAYDAKTYKMYIEQGHFDYLYDKVGLYDGLRRLMRGEGTTEDITKVWKEESRGIANHMLRFLENHDEQRIASKDFAGNPRAAIPAMTVSATLATGPVMLYFGQDVGEPAHGSEGFSGEDGRTTIFDYWGVPEHQKWMNGGKFDGGRLSPEQRQLHDFYARLLTLTSQSDAIRRGRFYELQDANNLDAQYNQRQLYTYVRYTGKQKLLIVVNFSPDKTYRPTIRIPQNVMQLMGLNPQQFYTYSELLSQAPAVETLNLTLAPQSAYIFEINPKK</sequence>
<name>W8FDP0_9BACT</name>
<gene>
    <name evidence="3" type="ORF">Hsw_4220</name>
</gene>
<dbReference type="HOGENOM" id="CLU_023351_0_0_10"/>
<dbReference type="PANTHER" id="PTHR10357">
    <property type="entry name" value="ALPHA-AMYLASE FAMILY MEMBER"/>
    <property type="match status" value="1"/>
</dbReference>
<dbReference type="PATRIC" id="fig|1227739.3.peg.4366"/>
<dbReference type="SUPFAM" id="SSF51011">
    <property type="entry name" value="Glycosyl hydrolase domain"/>
    <property type="match status" value="1"/>
</dbReference>
<dbReference type="Gene3D" id="3.20.20.80">
    <property type="entry name" value="Glycosidases"/>
    <property type="match status" value="2"/>
</dbReference>
<dbReference type="CDD" id="cd11349">
    <property type="entry name" value="AmyAc_3"/>
    <property type="match status" value="1"/>
</dbReference>
<keyword evidence="4" id="KW-1185">Reference proteome</keyword>
<feature type="chain" id="PRO_5004911317" evidence="1">
    <location>
        <begin position="20"/>
        <end position="615"/>
    </location>
</feature>
<feature type="domain" description="Glycosyl hydrolase family 13 catalytic" evidence="2">
    <location>
        <begin position="56"/>
        <end position="485"/>
    </location>
</feature>
<dbReference type="GO" id="GO:0004556">
    <property type="term" value="F:alpha-amylase activity"/>
    <property type="evidence" value="ECO:0007669"/>
    <property type="project" value="TreeGrafter"/>
</dbReference>
<accession>W8FDP0</accession>
<dbReference type="SMART" id="SM00642">
    <property type="entry name" value="Aamy"/>
    <property type="match status" value="1"/>
</dbReference>
<dbReference type="Proteomes" id="UP000019423">
    <property type="component" value="Chromosome"/>
</dbReference>
<dbReference type="OrthoDB" id="9805159at2"/>
<protein>
    <submittedName>
        <fullName evidence="3">Glycoside hydrolase family protein</fullName>
    </submittedName>
</protein>
<dbReference type="Pfam" id="PF00128">
    <property type="entry name" value="Alpha-amylase"/>
    <property type="match status" value="1"/>
</dbReference>
<dbReference type="InterPro" id="IPR006047">
    <property type="entry name" value="GH13_cat_dom"/>
</dbReference>
<dbReference type="EMBL" id="CP007145">
    <property type="protein sequence ID" value="AHJ99815.1"/>
    <property type="molecule type" value="Genomic_DNA"/>
</dbReference>
<dbReference type="GO" id="GO:0009313">
    <property type="term" value="P:oligosaccharide catabolic process"/>
    <property type="evidence" value="ECO:0007669"/>
    <property type="project" value="TreeGrafter"/>
</dbReference>
<dbReference type="eggNOG" id="COG0366">
    <property type="taxonomic scope" value="Bacteria"/>
</dbReference>
<keyword evidence="1" id="KW-0732">Signal</keyword>
<proteinExistence type="predicted"/>
<dbReference type="SUPFAM" id="SSF51445">
    <property type="entry name" value="(Trans)glycosidases"/>
    <property type="match status" value="1"/>
</dbReference>
<dbReference type="AlphaFoldDB" id="W8FDP0"/>
<dbReference type="PANTHER" id="PTHR10357:SF205">
    <property type="entry name" value="O-GLYCOSYL HYDROLASE FAMILY 13"/>
    <property type="match status" value="1"/>
</dbReference>